<name>A0A1J1IFC2_9DIPT</name>
<evidence type="ECO:0000313" key="2">
    <source>
        <dbReference type="EMBL" id="CRK98915.1"/>
    </source>
</evidence>
<keyword evidence="3" id="KW-1185">Reference proteome</keyword>
<gene>
    <name evidence="2" type="ORF">CLUMA_CG012253</name>
</gene>
<proteinExistence type="predicted"/>
<accession>A0A1J1IFC2</accession>
<reference evidence="2 3" key="1">
    <citation type="submission" date="2015-04" db="EMBL/GenBank/DDBJ databases">
        <authorList>
            <person name="Syromyatnikov M.Y."/>
            <person name="Popov V.N."/>
        </authorList>
    </citation>
    <scope>NUCLEOTIDE SEQUENCE [LARGE SCALE GENOMIC DNA]</scope>
</reference>
<evidence type="ECO:0000256" key="1">
    <source>
        <dbReference type="SAM" id="Coils"/>
    </source>
</evidence>
<protein>
    <submittedName>
        <fullName evidence="2">CLUMA_CG012253, isoform A</fullName>
    </submittedName>
</protein>
<evidence type="ECO:0000313" key="3">
    <source>
        <dbReference type="Proteomes" id="UP000183832"/>
    </source>
</evidence>
<dbReference type="Proteomes" id="UP000183832">
    <property type="component" value="Unassembled WGS sequence"/>
</dbReference>
<organism evidence="2 3">
    <name type="scientific">Clunio marinus</name>
    <dbReference type="NCBI Taxonomy" id="568069"/>
    <lineage>
        <taxon>Eukaryota</taxon>
        <taxon>Metazoa</taxon>
        <taxon>Ecdysozoa</taxon>
        <taxon>Arthropoda</taxon>
        <taxon>Hexapoda</taxon>
        <taxon>Insecta</taxon>
        <taxon>Pterygota</taxon>
        <taxon>Neoptera</taxon>
        <taxon>Endopterygota</taxon>
        <taxon>Diptera</taxon>
        <taxon>Nematocera</taxon>
        <taxon>Chironomoidea</taxon>
        <taxon>Chironomidae</taxon>
        <taxon>Clunio</taxon>
    </lineage>
</organism>
<sequence>MFALNCITAMSLLYCKQRFILGFNHEISCFPVIVFYYRNIGDTGKKQVLRKIEKYNQDPLSIKEEFVPQRDRETQTEAFLFSHKKQDDSNESKDDKLFCILYPEFIGLSKVQLGELLTEKIQKIEKLEDKNHKLEVAMKALL</sequence>
<dbReference type="AlphaFoldDB" id="A0A1J1IFC2"/>
<keyword evidence="1" id="KW-0175">Coiled coil</keyword>
<feature type="coiled-coil region" evidence="1">
    <location>
        <begin position="110"/>
        <end position="137"/>
    </location>
</feature>
<dbReference type="EMBL" id="CVRI01000048">
    <property type="protein sequence ID" value="CRK98915.1"/>
    <property type="molecule type" value="Genomic_DNA"/>
</dbReference>